<dbReference type="InterPro" id="IPR002182">
    <property type="entry name" value="NB-ARC"/>
</dbReference>
<protein>
    <submittedName>
        <fullName evidence="8">Uncharacterized protein</fullName>
    </submittedName>
</protein>
<dbReference type="Pfam" id="PF00931">
    <property type="entry name" value="NB-ARC"/>
    <property type="match status" value="1"/>
</dbReference>
<feature type="domain" description="NB-ARC" evidence="6">
    <location>
        <begin position="126"/>
        <end position="176"/>
    </location>
</feature>
<dbReference type="InterPro" id="IPR050905">
    <property type="entry name" value="Plant_NBS-LRR"/>
</dbReference>
<evidence type="ECO:0000313" key="9">
    <source>
        <dbReference type="Proteomes" id="UP000467840"/>
    </source>
</evidence>
<feature type="domain" description="Disease resistance protein winged helix" evidence="7">
    <location>
        <begin position="263"/>
        <end position="332"/>
    </location>
</feature>
<comment type="caution">
    <text evidence="8">The sequence shown here is derived from an EMBL/GenBank/DDBJ whole genome shotgun (WGS) entry which is preliminary data.</text>
</comment>
<dbReference type="PANTHER" id="PTHR33463">
    <property type="entry name" value="NB-ARC DOMAIN-CONTAINING PROTEIN-RELATED"/>
    <property type="match status" value="1"/>
</dbReference>
<keyword evidence="4" id="KW-0611">Plant defense</keyword>
<dbReference type="SUPFAM" id="SSF52540">
    <property type="entry name" value="P-loop containing nucleoside triphosphate hydrolases"/>
    <property type="match status" value="1"/>
</dbReference>
<evidence type="ECO:0000256" key="5">
    <source>
        <dbReference type="ARBA" id="ARBA00022840"/>
    </source>
</evidence>
<dbReference type="InterPro" id="IPR027417">
    <property type="entry name" value="P-loop_NTPase"/>
</dbReference>
<dbReference type="InterPro" id="IPR036388">
    <property type="entry name" value="WH-like_DNA-bd_sf"/>
</dbReference>
<dbReference type="InterPro" id="IPR042197">
    <property type="entry name" value="Apaf_helical"/>
</dbReference>
<accession>A0A6A6LPR9</accession>
<evidence type="ECO:0000256" key="4">
    <source>
        <dbReference type="ARBA" id="ARBA00022821"/>
    </source>
</evidence>
<evidence type="ECO:0000313" key="8">
    <source>
        <dbReference type="EMBL" id="KAF2303432.1"/>
    </source>
</evidence>
<keyword evidence="9" id="KW-1185">Reference proteome</keyword>
<gene>
    <name evidence="8" type="ORF">GH714_018269</name>
</gene>
<evidence type="ECO:0000256" key="2">
    <source>
        <dbReference type="ARBA" id="ARBA00022737"/>
    </source>
</evidence>
<name>A0A6A6LPR9_HEVBR</name>
<reference evidence="8 9" key="1">
    <citation type="journal article" date="2020" name="Mol. Plant">
        <title>The Chromosome-Based Rubber Tree Genome Provides New Insights into Spurge Genome Evolution and Rubber Biosynthesis.</title>
        <authorList>
            <person name="Liu J."/>
            <person name="Shi C."/>
            <person name="Shi C.C."/>
            <person name="Li W."/>
            <person name="Zhang Q.J."/>
            <person name="Zhang Y."/>
            <person name="Li K."/>
            <person name="Lu H.F."/>
            <person name="Shi C."/>
            <person name="Zhu S.T."/>
            <person name="Xiao Z.Y."/>
            <person name="Nan H."/>
            <person name="Yue Y."/>
            <person name="Zhu X.G."/>
            <person name="Wu Y."/>
            <person name="Hong X.N."/>
            <person name="Fan G.Y."/>
            <person name="Tong Y."/>
            <person name="Zhang D."/>
            <person name="Mao C.L."/>
            <person name="Liu Y.L."/>
            <person name="Hao S.J."/>
            <person name="Liu W.Q."/>
            <person name="Lv M.Q."/>
            <person name="Zhang H.B."/>
            <person name="Liu Y."/>
            <person name="Hu-Tang G.R."/>
            <person name="Wang J.P."/>
            <person name="Wang J.H."/>
            <person name="Sun Y.H."/>
            <person name="Ni S.B."/>
            <person name="Chen W.B."/>
            <person name="Zhang X.C."/>
            <person name="Jiao Y.N."/>
            <person name="Eichler E.E."/>
            <person name="Li G.H."/>
            <person name="Liu X."/>
            <person name="Gao L.Z."/>
        </authorList>
    </citation>
    <scope>NUCLEOTIDE SEQUENCE [LARGE SCALE GENOMIC DNA]</scope>
    <source>
        <strain evidence="9">cv. GT1</strain>
        <tissue evidence="8">Leaf</tissue>
    </source>
</reference>
<dbReference type="GO" id="GO:0006952">
    <property type="term" value="P:defense response"/>
    <property type="evidence" value="ECO:0007669"/>
    <property type="project" value="UniProtKB-KW"/>
</dbReference>
<dbReference type="EMBL" id="JAAGAX010000009">
    <property type="protein sequence ID" value="KAF2303432.1"/>
    <property type="molecule type" value="Genomic_DNA"/>
</dbReference>
<dbReference type="AlphaFoldDB" id="A0A6A6LPR9"/>
<sequence length="409" mass="47051">MEELNALKVEVTIKQEQMQLQFGMEPKEGVKLWLRNVDEIDSEVSRITTENRQENLSWYCPNYLCSRKQFGKLVEEKIEEVADLIEKGNFSDDSLAHKLQNRILILTGYRRHCKAVDFSLSDCWNSLSNSRNGCKIVLTTRLMSICRGMETEQDVEIKVLSEDEAWNLFRDKVGKAVLVEPKIQNIARKVAKECGGLPLAIITVGRALRRETNISEWEIALTELRGSTGSIECMEDLVFARLRCSLTKLRDDTNRSCFLFSALYPEGHYIDINELIENWMWEGLQGTVGRIVEKKRKGKIILNELKNACLLESITQYGIEYVKMHDLIRDMAIAILSTSPRCMVKSGIGLKTPPQVDEWIDDLHRVSIMRNDLKSIHFKPRCPRLPSLLLQQIHSQKTYRILSLMACQV</sequence>
<dbReference type="PANTHER" id="PTHR33463:SF209">
    <property type="entry name" value="DISEASE RESISTANCE PROTEIN RPS2-LIKE"/>
    <property type="match status" value="1"/>
</dbReference>
<dbReference type="Proteomes" id="UP000467840">
    <property type="component" value="Chromosome 16"/>
</dbReference>
<organism evidence="8 9">
    <name type="scientific">Hevea brasiliensis</name>
    <name type="common">Para rubber tree</name>
    <name type="synonym">Siphonia brasiliensis</name>
    <dbReference type="NCBI Taxonomy" id="3981"/>
    <lineage>
        <taxon>Eukaryota</taxon>
        <taxon>Viridiplantae</taxon>
        <taxon>Streptophyta</taxon>
        <taxon>Embryophyta</taxon>
        <taxon>Tracheophyta</taxon>
        <taxon>Spermatophyta</taxon>
        <taxon>Magnoliopsida</taxon>
        <taxon>eudicotyledons</taxon>
        <taxon>Gunneridae</taxon>
        <taxon>Pentapetalae</taxon>
        <taxon>rosids</taxon>
        <taxon>fabids</taxon>
        <taxon>Malpighiales</taxon>
        <taxon>Euphorbiaceae</taxon>
        <taxon>Crotonoideae</taxon>
        <taxon>Micrandreae</taxon>
        <taxon>Hevea</taxon>
    </lineage>
</organism>
<keyword evidence="1" id="KW-0433">Leucine-rich repeat</keyword>
<dbReference type="FunFam" id="1.10.8.430:FF:000003">
    <property type="entry name" value="Probable disease resistance protein At5g66910"/>
    <property type="match status" value="1"/>
</dbReference>
<evidence type="ECO:0000256" key="3">
    <source>
        <dbReference type="ARBA" id="ARBA00022741"/>
    </source>
</evidence>
<keyword evidence="5" id="KW-0067">ATP-binding</keyword>
<proteinExistence type="predicted"/>
<dbReference type="GO" id="GO:0043531">
    <property type="term" value="F:ADP binding"/>
    <property type="evidence" value="ECO:0007669"/>
    <property type="project" value="InterPro"/>
</dbReference>
<evidence type="ECO:0000256" key="1">
    <source>
        <dbReference type="ARBA" id="ARBA00022614"/>
    </source>
</evidence>
<keyword evidence="3" id="KW-0547">Nucleotide-binding</keyword>
<evidence type="ECO:0000259" key="6">
    <source>
        <dbReference type="Pfam" id="PF00931"/>
    </source>
</evidence>
<evidence type="ECO:0000259" key="7">
    <source>
        <dbReference type="Pfam" id="PF23559"/>
    </source>
</evidence>
<keyword evidence="2" id="KW-0677">Repeat</keyword>
<dbReference type="Pfam" id="PF23559">
    <property type="entry name" value="WHD_DRP"/>
    <property type="match status" value="1"/>
</dbReference>
<dbReference type="Gene3D" id="1.10.10.10">
    <property type="entry name" value="Winged helix-like DNA-binding domain superfamily/Winged helix DNA-binding domain"/>
    <property type="match status" value="1"/>
</dbReference>
<dbReference type="InterPro" id="IPR058922">
    <property type="entry name" value="WHD_DRP"/>
</dbReference>
<dbReference type="GO" id="GO:0005524">
    <property type="term" value="F:ATP binding"/>
    <property type="evidence" value="ECO:0007669"/>
    <property type="project" value="UniProtKB-KW"/>
</dbReference>
<dbReference type="FunFam" id="1.10.10.10:FF:000322">
    <property type="entry name" value="Probable disease resistance protein At1g63360"/>
    <property type="match status" value="1"/>
</dbReference>
<dbReference type="Gene3D" id="1.10.8.430">
    <property type="entry name" value="Helical domain of apoptotic protease-activating factors"/>
    <property type="match status" value="1"/>
</dbReference>